<evidence type="ECO:0000259" key="5">
    <source>
        <dbReference type="Pfam" id="PF23469"/>
    </source>
</evidence>
<dbReference type="Gramene" id="Tc04v2_t008090.1">
    <property type="protein sequence ID" value="Tc04v2_p008090.1"/>
    <property type="gene ID" value="Tc04v2_g008090"/>
</dbReference>
<feature type="region of interest" description="Disordered" evidence="3">
    <location>
        <begin position="401"/>
        <end position="561"/>
    </location>
</feature>
<gene>
    <name evidence="7" type="primary">LOC18601653</name>
</gene>
<dbReference type="RefSeq" id="XP_017975343.1">
    <property type="nucleotide sequence ID" value="XM_018119854.1"/>
</dbReference>
<dbReference type="Pfam" id="PF23469">
    <property type="entry name" value="KH_12"/>
    <property type="match status" value="1"/>
</dbReference>
<dbReference type="InterPro" id="IPR055256">
    <property type="entry name" value="KH_1_KHDC4/BBP-like"/>
</dbReference>
<evidence type="ECO:0000259" key="4">
    <source>
        <dbReference type="Pfam" id="PF22675"/>
    </source>
</evidence>
<feature type="domain" description="ATP-dependent RNA helicase PRP5/DDX46/KHDC4 KH" evidence="5">
    <location>
        <begin position="106"/>
        <end position="194"/>
    </location>
</feature>
<feature type="compositionally biased region" description="Polar residues" evidence="3">
    <location>
        <begin position="9"/>
        <end position="23"/>
    </location>
</feature>
<feature type="compositionally biased region" description="Pro residues" evidence="3">
    <location>
        <begin position="479"/>
        <end position="495"/>
    </location>
</feature>
<protein>
    <recommendedName>
        <fullName evidence="1">Protein RIK</fullName>
    </recommendedName>
    <alternativeName>
        <fullName evidence="2">Rough sheath 2-interacting KH domain protein</fullName>
    </alternativeName>
</protein>
<dbReference type="PANTHER" id="PTHR15744:SF0">
    <property type="entry name" value="KH HOMOLOGY DOMAIN-CONTAINING PROTEIN 4"/>
    <property type="match status" value="1"/>
</dbReference>
<reference evidence="7" key="2">
    <citation type="submission" date="2025-08" db="UniProtKB">
        <authorList>
            <consortium name="RefSeq"/>
        </authorList>
    </citation>
    <scope>IDENTIFICATION</scope>
</reference>
<feature type="compositionally biased region" description="Low complexity" evidence="3">
    <location>
        <begin position="408"/>
        <end position="417"/>
    </location>
</feature>
<reference evidence="6" key="1">
    <citation type="journal article" date="1997" name="Nucleic Acids Res.">
        <title>tRNAscan-SE: a program for improved detection of transfer RNA genes in genomic sequence.</title>
        <authorList>
            <person name="Lowe T.M."/>
            <person name="Eddy S.R."/>
        </authorList>
    </citation>
    <scope>NUCLEOTIDE SEQUENCE [LARGE SCALE GENOMIC DNA]</scope>
    <source>
        <strain evidence="6">r\B97-61/B2</strain>
    </source>
</reference>
<proteinExistence type="predicted"/>
<dbReference type="Proteomes" id="UP000694886">
    <property type="component" value="Chromosome 4"/>
</dbReference>
<dbReference type="GO" id="GO:0003723">
    <property type="term" value="F:RNA binding"/>
    <property type="evidence" value="ECO:0007669"/>
    <property type="project" value="InterPro"/>
</dbReference>
<dbReference type="Pfam" id="PF22675">
    <property type="entry name" value="KH-I_KHDC4-BBP"/>
    <property type="match status" value="1"/>
</dbReference>
<evidence type="ECO:0000313" key="7">
    <source>
        <dbReference type="RefSeq" id="XP_017975343.1"/>
    </source>
</evidence>
<evidence type="ECO:0000313" key="6">
    <source>
        <dbReference type="Proteomes" id="UP000694886"/>
    </source>
</evidence>
<dbReference type="AlphaFoldDB" id="A0AB32WB91"/>
<name>A0AB32WB91_THECC</name>
<evidence type="ECO:0000256" key="2">
    <source>
        <dbReference type="ARBA" id="ARBA00081001"/>
    </source>
</evidence>
<dbReference type="Gene3D" id="3.30.1370.10">
    <property type="entry name" value="K Homology domain, type 1"/>
    <property type="match status" value="1"/>
</dbReference>
<dbReference type="InterPro" id="IPR031121">
    <property type="entry name" value="RIK/BLOM7"/>
</dbReference>
<feature type="compositionally biased region" description="Acidic residues" evidence="3">
    <location>
        <begin position="531"/>
        <end position="542"/>
    </location>
</feature>
<dbReference type="InterPro" id="IPR036612">
    <property type="entry name" value="KH_dom_type_1_sf"/>
</dbReference>
<dbReference type="CDD" id="cd22471">
    <property type="entry name" value="KH-I_RIK_like_rpt1"/>
    <property type="match status" value="1"/>
</dbReference>
<dbReference type="InterPro" id="IPR056149">
    <property type="entry name" value="PRP5/DDX46/KHDC4_KH"/>
</dbReference>
<evidence type="ECO:0000256" key="3">
    <source>
        <dbReference type="SAM" id="MobiDB-lite"/>
    </source>
</evidence>
<dbReference type="PANTHER" id="PTHR15744">
    <property type="entry name" value="BLOM7"/>
    <property type="match status" value="1"/>
</dbReference>
<dbReference type="GeneID" id="18601653"/>
<sequence length="561" mass="59445">MTEDGGARVSSNDATVTNDASQTRQRKKRKWDQPAEAMVSAGFAVPFSNLGTLGGIPLPGVAPVTGTILSNPLAASCTAVSPVFQQHAAAVVPKQNQPKIQDELVIAREIVMNDAESSVRYKLTKRQTQEEIQRCTGAVVITRGKYRPPNAPPDGEKPLYLHISAGAHLKETAERILAVDRAAAMVEEMLKHGQSSQTGSASFMAAMINSVKVLSTCVYLGFDADPSLNVAARIRGPNDQYINHIMNETGATVILRGHGSGNFESLQGEETPQPLHLFLSSNNPKSLDDAKRLAENLLDTISVEFGASRTSSSKVYGAVPPPQQLLTGVQSSGSETNVNASSAAGLTSMAVTTPAPPVAITTGNSQGIVGGMPNSGPIQANAVGYPQPLVSRGTSYSGYGGIYPQATPLQQKEQQPPQKRKFQELPAGSKGPARPNQGSNSLIPSKPLGDLGVKNVSTTPSPKKSVHPSSNGMPSPRTFQPPPPKTMLPPPPPPKFTSSMPPGKSHDKNNIFSKAKLDTVPDTLVQLMAYGDEDDDSEESSDESLNRNSNPDAVRKPFWAL</sequence>
<organism evidence="6 7">
    <name type="scientific">Theobroma cacao</name>
    <name type="common">Cacao</name>
    <name type="synonym">Cocoa</name>
    <dbReference type="NCBI Taxonomy" id="3641"/>
    <lineage>
        <taxon>Eukaryota</taxon>
        <taxon>Viridiplantae</taxon>
        <taxon>Streptophyta</taxon>
        <taxon>Embryophyta</taxon>
        <taxon>Tracheophyta</taxon>
        <taxon>Spermatophyta</taxon>
        <taxon>Magnoliopsida</taxon>
        <taxon>eudicotyledons</taxon>
        <taxon>Gunneridae</taxon>
        <taxon>Pentapetalae</taxon>
        <taxon>rosids</taxon>
        <taxon>malvids</taxon>
        <taxon>Malvales</taxon>
        <taxon>Malvaceae</taxon>
        <taxon>Byttnerioideae</taxon>
        <taxon>Theobroma</taxon>
    </lineage>
</organism>
<dbReference type="SUPFAM" id="SSF54791">
    <property type="entry name" value="Eukaryotic type KH-domain (KH-domain type I)"/>
    <property type="match status" value="1"/>
</dbReference>
<evidence type="ECO:0000256" key="1">
    <source>
        <dbReference type="ARBA" id="ARBA00070402"/>
    </source>
</evidence>
<feature type="domain" description="KHDC4/BBP-like KH-domain type I" evidence="4">
    <location>
        <begin position="224"/>
        <end position="299"/>
    </location>
</feature>
<dbReference type="FunFam" id="3.30.1370.10:FF:000037">
    <property type="entry name" value="KH domain protein"/>
    <property type="match status" value="1"/>
</dbReference>
<dbReference type="CDD" id="cd22472">
    <property type="entry name" value="KH-I_RIK_like_rpt2"/>
    <property type="match status" value="1"/>
</dbReference>
<feature type="region of interest" description="Disordered" evidence="3">
    <location>
        <begin position="1"/>
        <end position="33"/>
    </location>
</feature>
<dbReference type="GO" id="GO:0005634">
    <property type="term" value="C:nucleus"/>
    <property type="evidence" value="ECO:0007669"/>
    <property type="project" value="InterPro"/>
</dbReference>
<feature type="compositionally biased region" description="Polar residues" evidence="3">
    <location>
        <begin position="455"/>
        <end position="473"/>
    </location>
</feature>
<accession>A0AB32WB91</accession>
<feature type="compositionally biased region" description="Basic and acidic residues" evidence="3">
    <location>
        <begin position="504"/>
        <end position="519"/>
    </location>
</feature>